<feature type="domain" description="Type I restriction modification DNA specificity" evidence="4">
    <location>
        <begin position="239"/>
        <end position="404"/>
    </location>
</feature>
<dbReference type="InterPro" id="IPR000055">
    <property type="entry name" value="Restrct_endonuc_typeI_TRD"/>
</dbReference>
<dbReference type="PANTHER" id="PTHR30408:SF12">
    <property type="entry name" value="TYPE I RESTRICTION ENZYME MJAVIII SPECIFICITY SUBUNIT"/>
    <property type="match status" value="1"/>
</dbReference>
<dbReference type="SUPFAM" id="SSF116734">
    <property type="entry name" value="DNA methylase specificity domain"/>
    <property type="match status" value="2"/>
</dbReference>
<evidence type="ECO:0000313" key="6">
    <source>
        <dbReference type="Proteomes" id="UP000228510"/>
    </source>
</evidence>
<dbReference type="Gene3D" id="1.10.287.1120">
    <property type="entry name" value="Bipartite methylase S protein"/>
    <property type="match status" value="1"/>
</dbReference>
<dbReference type="Gene3D" id="3.90.220.20">
    <property type="entry name" value="DNA methylase specificity domains"/>
    <property type="match status" value="2"/>
</dbReference>
<reference evidence="6" key="1">
    <citation type="submission" date="2017-09" db="EMBL/GenBank/DDBJ databases">
        <title>Depth-based differentiation of microbial function through sediment-hosted aquifers and enrichment of novel symbionts in the deep terrestrial subsurface.</title>
        <authorList>
            <person name="Probst A.J."/>
            <person name="Ladd B."/>
            <person name="Jarett J.K."/>
            <person name="Geller-Mcgrath D.E."/>
            <person name="Sieber C.M.K."/>
            <person name="Emerson J.B."/>
            <person name="Anantharaman K."/>
            <person name="Thomas B.C."/>
            <person name="Malmstrom R."/>
            <person name="Stieglmeier M."/>
            <person name="Klingl A."/>
            <person name="Woyke T."/>
            <person name="Ryan C.M."/>
            <person name="Banfield J.F."/>
        </authorList>
    </citation>
    <scope>NUCLEOTIDE SEQUENCE [LARGE SCALE GENOMIC DNA]</scope>
</reference>
<evidence type="ECO:0000256" key="2">
    <source>
        <dbReference type="ARBA" id="ARBA00022747"/>
    </source>
</evidence>
<gene>
    <name evidence="5" type="ORF">COU01_01710</name>
</gene>
<protein>
    <recommendedName>
        <fullName evidence="4">Type I restriction modification DNA specificity domain-containing protein</fullName>
    </recommendedName>
</protein>
<evidence type="ECO:0000259" key="4">
    <source>
        <dbReference type="Pfam" id="PF01420"/>
    </source>
</evidence>
<dbReference type="PANTHER" id="PTHR30408">
    <property type="entry name" value="TYPE-1 RESTRICTION ENZYME ECOKI SPECIFICITY PROTEIN"/>
    <property type="match status" value="1"/>
</dbReference>
<dbReference type="GO" id="GO:0009307">
    <property type="term" value="P:DNA restriction-modification system"/>
    <property type="evidence" value="ECO:0007669"/>
    <property type="project" value="UniProtKB-KW"/>
</dbReference>
<evidence type="ECO:0000256" key="3">
    <source>
        <dbReference type="ARBA" id="ARBA00023125"/>
    </source>
</evidence>
<dbReference type="Pfam" id="PF01420">
    <property type="entry name" value="Methylase_S"/>
    <property type="match status" value="2"/>
</dbReference>
<accession>A0A2H0V047</accession>
<keyword evidence="2" id="KW-0680">Restriction system</keyword>
<name>A0A2H0V047_9BACT</name>
<dbReference type="Proteomes" id="UP000228510">
    <property type="component" value="Unassembled WGS sequence"/>
</dbReference>
<keyword evidence="3" id="KW-0238">DNA-binding</keyword>
<dbReference type="AlphaFoldDB" id="A0A2H0V047"/>
<dbReference type="EMBL" id="PFAT01000024">
    <property type="protein sequence ID" value="PIR92435.1"/>
    <property type="molecule type" value="Genomic_DNA"/>
</dbReference>
<proteinExistence type="inferred from homology"/>
<dbReference type="InterPro" id="IPR052021">
    <property type="entry name" value="Type-I_RS_S_subunit"/>
</dbReference>
<dbReference type="InterPro" id="IPR044946">
    <property type="entry name" value="Restrct_endonuc_typeI_TRD_sf"/>
</dbReference>
<comment type="similarity">
    <text evidence="1">Belongs to the type-I restriction system S methylase family.</text>
</comment>
<evidence type="ECO:0000313" key="5">
    <source>
        <dbReference type="EMBL" id="PIR92435.1"/>
    </source>
</evidence>
<dbReference type="GO" id="GO:0003677">
    <property type="term" value="F:DNA binding"/>
    <property type="evidence" value="ECO:0007669"/>
    <property type="project" value="UniProtKB-KW"/>
</dbReference>
<organism evidence="5 6">
    <name type="scientific">Candidatus Falkowbacteria bacterium CG10_big_fil_rev_8_21_14_0_10_44_15</name>
    <dbReference type="NCBI Taxonomy" id="1974569"/>
    <lineage>
        <taxon>Bacteria</taxon>
        <taxon>Candidatus Falkowiibacteriota</taxon>
    </lineage>
</organism>
<evidence type="ECO:0000256" key="1">
    <source>
        <dbReference type="ARBA" id="ARBA00010923"/>
    </source>
</evidence>
<comment type="caution">
    <text evidence="5">The sequence shown here is derived from an EMBL/GenBank/DDBJ whole genome shotgun (WGS) entry which is preliminary data.</text>
</comment>
<feature type="domain" description="Type I restriction modification DNA specificity" evidence="4">
    <location>
        <begin position="17"/>
        <end position="199"/>
    </location>
</feature>
<sequence>MNLNSTKFKQTEIGEIPEDWKVKSLGEVVEVKGRIGWRGYTINDLRDSGSLVLGGTQIVNNKIDLSKPTYLSEEKYLESPEIIVKQGDIIITKTGNSIGDVAIVDFDIGKATINPNVALLKSKENINSEFLYYWLINEYAQNFLKNGSSASAQPAINQETIRKLLVVFPKIDEQQNIVSIFSSLDNKIELNLKMNKTLEEIGKTLFKSWFVDFEFPNENGKPYKSCGGKMVDSELGKIPEGWGVKTLKEICSITNGGTPSRQINNYWENKDILWIKTGELNDGVIFDSEEKISKLGLQKSSAKLLPVNSIVIAIYAAPTVGRLGILKHEATTNQACTGLVVKTKYSSYLHVYYWLLNLRNYFNSIAVGAAQQNISKGVIEETKIVLPTKRIIENSKLILESIWNKITQNTKQISNLSLIKDSLLPRLMSGKLRI</sequence>